<dbReference type="InterPro" id="IPR000531">
    <property type="entry name" value="Beta-barrel_TonB"/>
</dbReference>
<dbReference type="RefSeq" id="WP_379878694.1">
    <property type="nucleotide sequence ID" value="NZ_JBHPON010000001.1"/>
</dbReference>
<keyword evidence="6 8" id="KW-0472">Membrane</keyword>
<evidence type="ECO:0000256" key="3">
    <source>
        <dbReference type="ARBA" id="ARBA00022452"/>
    </source>
</evidence>
<dbReference type="Gene3D" id="2.170.130.10">
    <property type="entry name" value="TonB-dependent receptor, plug domain"/>
    <property type="match status" value="1"/>
</dbReference>
<dbReference type="Pfam" id="PF07715">
    <property type="entry name" value="Plug"/>
    <property type="match status" value="1"/>
</dbReference>
<evidence type="ECO:0000256" key="5">
    <source>
        <dbReference type="ARBA" id="ARBA00023077"/>
    </source>
</evidence>
<dbReference type="Gene3D" id="2.40.170.20">
    <property type="entry name" value="TonB-dependent receptor, beta-barrel domain"/>
    <property type="match status" value="1"/>
</dbReference>
<evidence type="ECO:0000259" key="11">
    <source>
        <dbReference type="Pfam" id="PF00593"/>
    </source>
</evidence>
<keyword evidence="4 8" id="KW-0812">Transmembrane</keyword>
<evidence type="ECO:0000256" key="1">
    <source>
        <dbReference type="ARBA" id="ARBA00004571"/>
    </source>
</evidence>
<evidence type="ECO:0000259" key="12">
    <source>
        <dbReference type="Pfam" id="PF07715"/>
    </source>
</evidence>
<dbReference type="InterPro" id="IPR036942">
    <property type="entry name" value="Beta-barrel_TonB_sf"/>
</dbReference>
<organism evidence="13 14">
    <name type="scientific">Hyphococcus aureus</name>
    <dbReference type="NCBI Taxonomy" id="2666033"/>
    <lineage>
        <taxon>Bacteria</taxon>
        <taxon>Pseudomonadati</taxon>
        <taxon>Pseudomonadota</taxon>
        <taxon>Alphaproteobacteria</taxon>
        <taxon>Parvularculales</taxon>
        <taxon>Parvularculaceae</taxon>
        <taxon>Hyphococcus</taxon>
    </lineage>
</organism>
<feature type="domain" description="TonB-dependent receptor plug" evidence="12">
    <location>
        <begin position="47"/>
        <end position="153"/>
    </location>
</feature>
<accession>A0ABW1KUG4</accession>
<keyword evidence="3 8" id="KW-1134">Transmembrane beta strand</keyword>
<dbReference type="PROSITE" id="PS52016">
    <property type="entry name" value="TONB_DEPENDENT_REC_3"/>
    <property type="match status" value="1"/>
</dbReference>
<dbReference type="Proteomes" id="UP001596116">
    <property type="component" value="Unassembled WGS sequence"/>
</dbReference>
<name>A0ABW1KUG4_9PROT</name>
<comment type="caution">
    <text evidence="13">The sequence shown here is derived from an EMBL/GenBank/DDBJ whole genome shotgun (WGS) entry which is preliminary data.</text>
</comment>
<proteinExistence type="inferred from homology"/>
<dbReference type="Pfam" id="PF00593">
    <property type="entry name" value="TonB_dep_Rec_b-barrel"/>
    <property type="match status" value="1"/>
</dbReference>
<keyword evidence="5 9" id="KW-0798">TonB box</keyword>
<keyword evidence="14" id="KW-1185">Reference proteome</keyword>
<dbReference type="EMBL" id="JBHPON010000001">
    <property type="protein sequence ID" value="MFC6035755.1"/>
    <property type="molecule type" value="Genomic_DNA"/>
</dbReference>
<dbReference type="PANTHER" id="PTHR30069:SF28">
    <property type="entry name" value="TONB-DEPENDENT RECEPTOR YNCD-RELATED"/>
    <property type="match status" value="1"/>
</dbReference>
<evidence type="ECO:0000313" key="13">
    <source>
        <dbReference type="EMBL" id="MFC6035755.1"/>
    </source>
</evidence>
<reference evidence="13 14" key="1">
    <citation type="submission" date="2024-09" db="EMBL/GenBank/DDBJ databases">
        <authorList>
            <person name="Zhang Z.-H."/>
        </authorList>
    </citation>
    <scope>NUCLEOTIDE SEQUENCE [LARGE SCALE GENOMIC DNA]</scope>
    <source>
        <strain evidence="13 14">HHTR114</strain>
    </source>
</reference>
<dbReference type="SUPFAM" id="SSF56935">
    <property type="entry name" value="Porins"/>
    <property type="match status" value="1"/>
</dbReference>
<gene>
    <name evidence="13" type="ORF">ACFMB1_09390</name>
</gene>
<evidence type="ECO:0000256" key="10">
    <source>
        <dbReference type="SAM" id="SignalP"/>
    </source>
</evidence>
<comment type="similarity">
    <text evidence="8 9">Belongs to the TonB-dependent receptor family.</text>
</comment>
<dbReference type="InterPro" id="IPR037066">
    <property type="entry name" value="Plug_dom_sf"/>
</dbReference>
<keyword evidence="10" id="KW-0732">Signal</keyword>
<feature type="signal peptide" evidence="10">
    <location>
        <begin position="1"/>
        <end position="20"/>
    </location>
</feature>
<evidence type="ECO:0000256" key="2">
    <source>
        <dbReference type="ARBA" id="ARBA00022448"/>
    </source>
</evidence>
<keyword evidence="7 8" id="KW-0998">Cell outer membrane</keyword>
<dbReference type="PANTHER" id="PTHR30069">
    <property type="entry name" value="TONB-DEPENDENT OUTER MEMBRANE RECEPTOR"/>
    <property type="match status" value="1"/>
</dbReference>
<feature type="domain" description="TonB-dependent receptor-like beta-barrel" evidence="11">
    <location>
        <begin position="290"/>
        <end position="664"/>
    </location>
</feature>
<evidence type="ECO:0000256" key="8">
    <source>
        <dbReference type="PROSITE-ProRule" id="PRU01360"/>
    </source>
</evidence>
<evidence type="ECO:0000313" key="14">
    <source>
        <dbReference type="Proteomes" id="UP001596116"/>
    </source>
</evidence>
<comment type="subcellular location">
    <subcellularLocation>
        <location evidence="1 8">Cell outer membrane</location>
        <topology evidence="1 8">Multi-pass membrane protein</topology>
    </subcellularLocation>
</comment>
<evidence type="ECO:0000256" key="7">
    <source>
        <dbReference type="ARBA" id="ARBA00023237"/>
    </source>
</evidence>
<protein>
    <submittedName>
        <fullName evidence="13">TonB-dependent receptor family protein</fullName>
    </submittedName>
</protein>
<sequence length="703" mass="75486">MKNALMLGAACLSLSFSAIAAEVETVTPVPGLLRDRPLEELAQWRRPSAATAIDASDYADNYANDAGDAFFFAPGVWVNALDLNEPRIVIRGFAVGNSQHRSNVVVLRDGSPITDVHGDTNMVEVDLLSVANIDVYRGGGGDLMYGGDNLGGVINFTSPTGLTAPGRSLRLDGGSSIELSPGGQGHASVAAANGNLDYYMGVTGRYETGYRDHSQRIYGHFNANLGVQLGPQATTRFFFEALRSDVEFPGMLTPEDAADDPVQALEDVTLGPLFPGGPIVYLADGADVDEHGRTVLSARVANATAFRLLGVDFDAGLHYARRDIDNAQIDYLGVLEEKGSEWGARLSAERAFALFGVETMIRIGGDYATGSKSSNRFENIEGAPGDLLFETDLTSKRLAGFVEAAANPLRKLAVSVGAKFTRTKRLLTADGADEVSDQRTFTGVTAKGGVTYHLTKALQVFASAVRSYEPPSMGELTSDDPEDLNGLGEQDTFSYEAGLRGRVNDWIGWDIAYFNTDIENEIINIDEPEQNGFGGLYANVAKTTHRGVEAGVDISLFPGRFAQSGHALTLRNVYNLNDFSFVDSSFLGVDGNKLAGVPTHVYRGELRYEATDRWFAAVNVQMAGGDYFADHENEVSAPTYTVVGFSAGLRMSDNMELYASGENLTDVNFAAGLTPVLEQSIQQGRIFSPGAGASIYAGLRYRF</sequence>
<keyword evidence="2 8" id="KW-0813">Transport</keyword>
<feature type="chain" id="PRO_5046872017" evidence="10">
    <location>
        <begin position="21"/>
        <end position="703"/>
    </location>
</feature>
<keyword evidence="13" id="KW-0675">Receptor</keyword>
<dbReference type="InterPro" id="IPR039426">
    <property type="entry name" value="TonB-dep_rcpt-like"/>
</dbReference>
<evidence type="ECO:0000256" key="4">
    <source>
        <dbReference type="ARBA" id="ARBA00022692"/>
    </source>
</evidence>
<dbReference type="InterPro" id="IPR012910">
    <property type="entry name" value="Plug_dom"/>
</dbReference>
<evidence type="ECO:0000256" key="6">
    <source>
        <dbReference type="ARBA" id="ARBA00023136"/>
    </source>
</evidence>
<evidence type="ECO:0000256" key="9">
    <source>
        <dbReference type="RuleBase" id="RU003357"/>
    </source>
</evidence>